<dbReference type="EMBL" id="VOBR01000005">
    <property type="protein sequence ID" value="TWP52644.1"/>
    <property type="molecule type" value="Genomic_DNA"/>
</dbReference>
<name>A0A563EZV6_9PSEU</name>
<dbReference type="InterPro" id="IPR011009">
    <property type="entry name" value="Kinase-like_dom_sf"/>
</dbReference>
<evidence type="ECO:0000259" key="1">
    <source>
        <dbReference type="Pfam" id="PF01636"/>
    </source>
</evidence>
<dbReference type="SUPFAM" id="SSF56112">
    <property type="entry name" value="Protein kinase-like (PK-like)"/>
    <property type="match status" value="1"/>
</dbReference>
<organism evidence="2 3">
    <name type="scientific">Lentzea tibetensis</name>
    <dbReference type="NCBI Taxonomy" id="2591470"/>
    <lineage>
        <taxon>Bacteria</taxon>
        <taxon>Bacillati</taxon>
        <taxon>Actinomycetota</taxon>
        <taxon>Actinomycetes</taxon>
        <taxon>Pseudonocardiales</taxon>
        <taxon>Pseudonocardiaceae</taxon>
        <taxon>Lentzea</taxon>
    </lineage>
</organism>
<accession>A0A563EZV6</accession>
<dbReference type="AlphaFoldDB" id="A0A563EZV6"/>
<dbReference type="GO" id="GO:0016740">
    <property type="term" value="F:transferase activity"/>
    <property type="evidence" value="ECO:0007669"/>
    <property type="project" value="UniProtKB-KW"/>
</dbReference>
<gene>
    <name evidence="2" type="ORF">FKR81_10095</name>
</gene>
<dbReference type="Proteomes" id="UP000316639">
    <property type="component" value="Unassembled WGS sequence"/>
</dbReference>
<protein>
    <submittedName>
        <fullName evidence="2">Aminoglycoside phosphotransferase family protein</fullName>
    </submittedName>
</protein>
<dbReference type="RefSeq" id="WP_146350700.1">
    <property type="nucleotide sequence ID" value="NZ_VOBR01000005.1"/>
</dbReference>
<comment type="caution">
    <text evidence="2">The sequence shown here is derived from an EMBL/GenBank/DDBJ whole genome shotgun (WGS) entry which is preliminary data.</text>
</comment>
<dbReference type="InterPro" id="IPR002575">
    <property type="entry name" value="Aminoglycoside_PTrfase"/>
</dbReference>
<sequence length="241" mass="25105">MSASAAVRAAVSVARAHGLTVSSPLVLRHLSNTLIWLRPAPVVARVATATALVRSPAAFLERDLAVSAYLAARGVPVVPASGELPPGPHAHSGFTMTFTQHVPHDLSVVPSPASFASLLASLHAELARYPGPLPVAMPFDDMAALGCAAPDRPAGGAARPLHGDAHPGNLLWTPAGPVWNDFEDTWLGPVEWDLACLLHTQRLDGAAAVAAYPGAYSPAAVSAWLTVRRAHAACWTEVLSR</sequence>
<dbReference type="OrthoDB" id="115252at2"/>
<evidence type="ECO:0000313" key="2">
    <source>
        <dbReference type="EMBL" id="TWP52644.1"/>
    </source>
</evidence>
<keyword evidence="2" id="KW-0808">Transferase</keyword>
<proteinExistence type="predicted"/>
<keyword evidence="3" id="KW-1185">Reference proteome</keyword>
<dbReference type="Pfam" id="PF01636">
    <property type="entry name" value="APH"/>
    <property type="match status" value="1"/>
</dbReference>
<feature type="domain" description="Aminoglycoside phosphotransferase" evidence="1">
    <location>
        <begin position="148"/>
        <end position="219"/>
    </location>
</feature>
<evidence type="ECO:0000313" key="3">
    <source>
        <dbReference type="Proteomes" id="UP000316639"/>
    </source>
</evidence>
<reference evidence="2 3" key="1">
    <citation type="submission" date="2019-07" db="EMBL/GenBank/DDBJ databases">
        <title>Lentzea xizangensis sp. nov., isolated from Qinghai-Tibetan Plateau Soils.</title>
        <authorList>
            <person name="Huang J."/>
        </authorList>
    </citation>
    <scope>NUCLEOTIDE SEQUENCE [LARGE SCALE GENOMIC DNA]</scope>
    <source>
        <strain evidence="2 3">FXJ1.1311</strain>
    </source>
</reference>
<dbReference type="Gene3D" id="3.90.1200.10">
    <property type="match status" value="1"/>
</dbReference>